<gene>
    <name evidence="1" type="ORF">METZ01_LOCUS228347</name>
</gene>
<dbReference type="AlphaFoldDB" id="A0A382GLL4"/>
<evidence type="ECO:0000313" key="1">
    <source>
        <dbReference type="EMBL" id="SVB75493.1"/>
    </source>
</evidence>
<proteinExistence type="predicted"/>
<accession>A0A382GLL4</accession>
<sequence>MDWSNRFTLGGFTVTYCTFQMAWEVVEDRDGYDPAFRWFSTRKEALLHVGLRNIFCVSCITEDGLIIALFIALLKYPNLLISLYPAHRTSDS</sequence>
<name>A0A382GLL4_9ZZZZ</name>
<dbReference type="EMBL" id="UINC01055985">
    <property type="protein sequence ID" value="SVB75493.1"/>
    <property type="molecule type" value="Genomic_DNA"/>
</dbReference>
<reference evidence="1" key="1">
    <citation type="submission" date="2018-05" db="EMBL/GenBank/DDBJ databases">
        <authorList>
            <person name="Lanie J.A."/>
            <person name="Ng W.-L."/>
            <person name="Kazmierczak K.M."/>
            <person name="Andrzejewski T.M."/>
            <person name="Davidsen T.M."/>
            <person name="Wayne K.J."/>
            <person name="Tettelin H."/>
            <person name="Glass J.I."/>
            <person name="Rusch D."/>
            <person name="Podicherti R."/>
            <person name="Tsui H.-C.T."/>
            <person name="Winkler M.E."/>
        </authorList>
    </citation>
    <scope>NUCLEOTIDE SEQUENCE</scope>
</reference>
<organism evidence="1">
    <name type="scientific">marine metagenome</name>
    <dbReference type="NCBI Taxonomy" id="408172"/>
    <lineage>
        <taxon>unclassified sequences</taxon>
        <taxon>metagenomes</taxon>
        <taxon>ecological metagenomes</taxon>
    </lineage>
</organism>
<protein>
    <submittedName>
        <fullName evidence="1">Uncharacterized protein</fullName>
    </submittedName>
</protein>